<dbReference type="AlphaFoldDB" id="A0A8H7ADR6"/>
<sequence length="103" mass="12176">MPHLEILLRKHYDLGFRIPQLERIHHPYSRFRGTNLASFMKTEFQPVLDGASCQTPVHLQFYLASYDKRKSCVFRDDTRTLLQLEAATRSFPQMLAFHPLDLR</sequence>
<reference evidence="1" key="1">
    <citation type="submission" date="2020-02" db="EMBL/GenBank/DDBJ databases">
        <authorList>
            <person name="Palmer J.M."/>
        </authorList>
    </citation>
    <scope>NUCLEOTIDE SEQUENCE</scope>
    <source>
        <strain evidence="1">EPUS1.4</strain>
        <tissue evidence="1">Thallus</tissue>
    </source>
</reference>
<organism evidence="1 2">
    <name type="scientific">Endocarpon pusillum</name>
    <dbReference type="NCBI Taxonomy" id="364733"/>
    <lineage>
        <taxon>Eukaryota</taxon>
        <taxon>Fungi</taxon>
        <taxon>Dikarya</taxon>
        <taxon>Ascomycota</taxon>
        <taxon>Pezizomycotina</taxon>
        <taxon>Eurotiomycetes</taxon>
        <taxon>Chaetothyriomycetidae</taxon>
        <taxon>Verrucariales</taxon>
        <taxon>Verrucariaceae</taxon>
        <taxon>Endocarpon</taxon>
    </lineage>
</organism>
<proteinExistence type="predicted"/>
<comment type="caution">
    <text evidence="1">The sequence shown here is derived from an EMBL/GenBank/DDBJ whole genome shotgun (WGS) entry which is preliminary data.</text>
</comment>
<evidence type="ECO:0000313" key="1">
    <source>
        <dbReference type="EMBL" id="KAF7507243.1"/>
    </source>
</evidence>
<dbReference type="Proteomes" id="UP000606974">
    <property type="component" value="Unassembled WGS sequence"/>
</dbReference>
<protein>
    <submittedName>
        <fullName evidence="1">Uncharacterized protein</fullName>
    </submittedName>
</protein>
<gene>
    <name evidence="1" type="ORF">GJ744_010801</name>
</gene>
<name>A0A8H7ADR6_9EURO</name>
<evidence type="ECO:0000313" key="2">
    <source>
        <dbReference type="Proteomes" id="UP000606974"/>
    </source>
</evidence>
<dbReference type="EMBL" id="JAACFV010000072">
    <property type="protein sequence ID" value="KAF7507243.1"/>
    <property type="molecule type" value="Genomic_DNA"/>
</dbReference>
<accession>A0A8H7ADR6</accession>
<keyword evidence="2" id="KW-1185">Reference proteome</keyword>